<evidence type="ECO:0000259" key="2">
    <source>
        <dbReference type="Pfam" id="PF08327"/>
    </source>
</evidence>
<dbReference type="AlphaFoldDB" id="A0A4Q7ML42"/>
<dbReference type="OrthoDB" id="3365660at2"/>
<dbReference type="EMBL" id="SGWY01000001">
    <property type="protein sequence ID" value="RZS68363.1"/>
    <property type="molecule type" value="Genomic_DNA"/>
</dbReference>
<evidence type="ECO:0000313" key="4">
    <source>
        <dbReference type="Proteomes" id="UP000293289"/>
    </source>
</evidence>
<proteinExistence type="inferred from homology"/>
<comment type="similarity">
    <text evidence="1">Belongs to the AHA1 family.</text>
</comment>
<comment type="caution">
    <text evidence="3">The sequence shown here is derived from an EMBL/GenBank/DDBJ whole genome shotgun (WGS) entry which is preliminary data.</text>
</comment>
<gene>
    <name evidence="3" type="ORF">EV187_0792</name>
</gene>
<sequence length="166" mass="18569">MSTTEADRGIAVEIEQEFAAASDRVFAFWTEPEALARWFAPVGYTTVAAEADARPGGAWRLDFRSDDGRHAYTERGAFLELDPPHRIRLTLTQVDGGQSNPETVVTVEFDEVGTPDAPRTRMTFRQTGYADVERRDQIAEGWRGCFAKLERALGTNDSQQVSIDKR</sequence>
<dbReference type="Gene3D" id="3.30.530.20">
    <property type="match status" value="1"/>
</dbReference>
<dbReference type="InterPro" id="IPR013538">
    <property type="entry name" value="ASHA1/2-like_C"/>
</dbReference>
<dbReference type="Pfam" id="PF08327">
    <property type="entry name" value="AHSA1"/>
    <property type="match status" value="1"/>
</dbReference>
<evidence type="ECO:0000313" key="3">
    <source>
        <dbReference type="EMBL" id="RZS68363.1"/>
    </source>
</evidence>
<dbReference type="CDD" id="cd07814">
    <property type="entry name" value="SRPBCC_CalC_Aha1-like"/>
    <property type="match status" value="1"/>
</dbReference>
<keyword evidence="4" id="KW-1185">Reference proteome</keyword>
<dbReference type="Proteomes" id="UP000293289">
    <property type="component" value="Unassembled WGS sequence"/>
</dbReference>
<protein>
    <submittedName>
        <fullName evidence="3">Uncharacterized protein YndB with AHSA1/START domain</fullName>
    </submittedName>
</protein>
<name>A0A4Q7ML42_9MICO</name>
<reference evidence="3 4" key="1">
    <citation type="submission" date="2019-02" db="EMBL/GenBank/DDBJ databases">
        <title>Genomic Encyclopedia of Type Strains, Phase IV (KMG-IV): sequencing the most valuable type-strain genomes for metagenomic binning, comparative biology and taxonomic classification.</title>
        <authorList>
            <person name="Goeker M."/>
        </authorList>
    </citation>
    <scope>NUCLEOTIDE SEQUENCE [LARGE SCALE GENOMIC DNA]</scope>
    <source>
        <strain evidence="3 4">DSM 43045</strain>
    </source>
</reference>
<dbReference type="InterPro" id="IPR023393">
    <property type="entry name" value="START-like_dom_sf"/>
</dbReference>
<dbReference type="RefSeq" id="WP_130351688.1">
    <property type="nucleotide sequence ID" value="NZ_SGWY01000001.1"/>
</dbReference>
<evidence type="ECO:0000256" key="1">
    <source>
        <dbReference type="ARBA" id="ARBA00006817"/>
    </source>
</evidence>
<dbReference type="SUPFAM" id="SSF55961">
    <property type="entry name" value="Bet v1-like"/>
    <property type="match status" value="1"/>
</dbReference>
<feature type="domain" description="Activator of Hsp90 ATPase homologue 1/2-like C-terminal" evidence="2">
    <location>
        <begin position="20"/>
        <end position="153"/>
    </location>
</feature>
<organism evidence="3 4">
    <name type="scientific">Agromyces ramosus</name>
    <dbReference type="NCBI Taxonomy" id="33879"/>
    <lineage>
        <taxon>Bacteria</taxon>
        <taxon>Bacillati</taxon>
        <taxon>Actinomycetota</taxon>
        <taxon>Actinomycetes</taxon>
        <taxon>Micrococcales</taxon>
        <taxon>Microbacteriaceae</taxon>
        <taxon>Agromyces</taxon>
    </lineage>
</organism>
<accession>A0A4Q7ML42</accession>